<dbReference type="GO" id="GO:0071793">
    <property type="term" value="P:bacillithiol biosynthetic process"/>
    <property type="evidence" value="ECO:0007669"/>
    <property type="project" value="InterPro"/>
</dbReference>
<dbReference type="PANTHER" id="PTHR12526:SF599">
    <property type="entry name" value="N-ACETYL-ALPHA-D-GLUCOSAMINYL L-MALATE SYNTHASE"/>
    <property type="match status" value="1"/>
</dbReference>
<feature type="domain" description="Glycosyl transferase family 1" evidence="2">
    <location>
        <begin position="206"/>
        <end position="361"/>
    </location>
</feature>
<reference evidence="4 5" key="1">
    <citation type="journal article" date="2013" name="Antonie Van Leeuwenhoek">
        <title>Echinimonas agarilytica gen. nov., sp. nov., a new gammaproteobacterium isolated from the sea urchin Strongylocentrotus intermedius.</title>
        <authorList>
            <person name="Nedashkovskaya O.I."/>
            <person name="Stenkova A.M."/>
            <person name="Zhukova N.V."/>
            <person name="Van Trappen S."/>
            <person name="Lee J.S."/>
            <person name="Kim S.B."/>
        </authorList>
    </citation>
    <scope>NUCLEOTIDE SEQUENCE [LARGE SCALE GENOMIC DNA]</scope>
    <source>
        <strain evidence="4 5">KMM 6351</strain>
    </source>
</reference>
<dbReference type="AlphaFoldDB" id="A0AA41W3W9"/>
<dbReference type="InterPro" id="IPR001296">
    <property type="entry name" value="Glyco_trans_1"/>
</dbReference>
<feature type="region of interest" description="Disordered" evidence="1">
    <location>
        <begin position="1"/>
        <end position="23"/>
    </location>
</feature>
<dbReference type="Pfam" id="PF13439">
    <property type="entry name" value="Glyco_transf_4"/>
    <property type="match status" value="1"/>
</dbReference>
<dbReference type="PANTHER" id="PTHR12526">
    <property type="entry name" value="GLYCOSYLTRANSFERASE"/>
    <property type="match status" value="1"/>
</dbReference>
<dbReference type="InterPro" id="IPR028098">
    <property type="entry name" value="Glyco_trans_4-like_N"/>
</dbReference>
<dbReference type="SUPFAM" id="SSF53756">
    <property type="entry name" value="UDP-Glycosyltransferase/glycogen phosphorylase"/>
    <property type="match status" value="1"/>
</dbReference>
<evidence type="ECO:0000313" key="5">
    <source>
        <dbReference type="Proteomes" id="UP001165393"/>
    </source>
</evidence>
<dbReference type="Proteomes" id="UP001165393">
    <property type="component" value="Unassembled WGS sequence"/>
</dbReference>
<dbReference type="GO" id="GO:0016757">
    <property type="term" value="F:glycosyltransferase activity"/>
    <property type="evidence" value="ECO:0007669"/>
    <property type="project" value="InterPro"/>
</dbReference>
<protein>
    <submittedName>
        <fullName evidence="4">N-acetyl-alpha-D-glucosaminyl L-malate synthase BshA</fullName>
    </submittedName>
</protein>
<feature type="domain" description="Glycosyltransferase subfamily 4-like N-terminal" evidence="3">
    <location>
        <begin position="34"/>
        <end position="196"/>
    </location>
</feature>
<proteinExistence type="predicted"/>
<organism evidence="4 5">
    <name type="scientific">Echinimonas agarilytica</name>
    <dbReference type="NCBI Taxonomy" id="1215918"/>
    <lineage>
        <taxon>Bacteria</taxon>
        <taxon>Pseudomonadati</taxon>
        <taxon>Pseudomonadota</taxon>
        <taxon>Gammaproteobacteria</taxon>
        <taxon>Alteromonadales</taxon>
        <taxon>Echinimonadaceae</taxon>
        <taxon>Echinimonas</taxon>
    </lineage>
</organism>
<evidence type="ECO:0000313" key="4">
    <source>
        <dbReference type="EMBL" id="MCM2678230.1"/>
    </source>
</evidence>
<dbReference type="EMBL" id="JAMQGP010000001">
    <property type="protein sequence ID" value="MCM2678230.1"/>
    <property type="molecule type" value="Genomic_DNA"/>
</dbReference>
<evidence type="ECO:0000256" key="1">
    <source>
        <dbReference type="SAM" id="MobiDB-lite"/>
    </source>
</evidence>
<sequence>MELTPQSAMDHQQTENASGPHQKRKIAFVCNPKMGGSGIIATELAMALAERGHHIWLLAERHPYSWRQVSDTLHFLKLHVNDYPVFESAPHTLALAGALANLVEQNGIEIVHAHYAVPYAAAGLMAKFICKKPFKLMTTLHGTDVVKLADDPAMHRVIETVLAESERVISVSDDLAQQTFDRFDLKQTPATIANFVVPKKIFQGNRADARKELGLDVDETYLVHASNFREIKRIPDIVRCFALVRKQMKCKMIFLGEGPEVEPSKALARSLGVFDDITWVGQDPLISRWFSAANVNLQLSEYESFGLTLIESMIQGTPSVVTNIGGMPEVVKDVGKIVEVGDYEAAANAALELLNDEESEHIKKLCLEVASSRYSSEAVCIAYEKVYDQALCTKCKSEEVAASI</sequence>
<comment type="caution">
    <text evidence="4">The sequence shown here is derived from an EMBL/GenBank/DDBJ whole genome shotgun (WGS) entry which is preliminary data.</text>
</comment>
<dbReference type="RefSeq" id="WP_251259554.1">
    <property type="nucleotide sequence ID" value="NZ_JAMQGP010000001.1"/>
</dbReference>
<feature type="compositionally biased region" description="Polar residues" evidence="1">
    <location>
        <begin position="1"/>
        <end position="19"/>
    </location>
</feature>
<dbReference type="NCBIfam" id="TIGR03999">
    <property type="entry name" value="thiol_BshA"/>
    <property type="match status" value="1"/>
</dbReference>
<name>A0AA41W3W9_9GAMM</name>
<gene>
    <name evidence="4" type="primary">bshA</name>
    <name evidence="4" type="ORF">NAF29_00925</name>
</gene>
<dbReference type="InterPro" id="IPR023881">
    <property type="entry name" value="Thiol_BshA"/>
</dbReference>
<keyword evidence="5" id="KW-1185">Reference proteome</keyword>
<dbReference type="Pfam" id="PF00534">
    <property type="entry name" value="Glycos_transf_1"/>
    <property type="match status" value="1"/>
</dbReference>
<evidence type="ECO:0000259" key="3">
    <source>
        <dbReference type="Pfam" id="PF13439"/>
    </source>
</evidence>
<dbReference type="Gene3D" id="3.40.50.2000">
    <property type="entry name" value="Glycogen Phosphorylase B"/>
    <property type="match status" value="2"/>
</dbReference>
<evidence type="ECO:0000259" key="2">
    <source>
        <dbReference type="Pfam" id="PF00534"/>
    </source>
</evidence>
<accession>A0AA41W3W9</accession>